<accession>A0A367WCC3</accession>
<gene>
    <name evidence="3" type="ORF">TH19_04580</name>
</gene>
<evidence type="ECO:0000313" key="3">
    <source>
        <dbReference type="EMBL" id="RCK39068.1"/>
    </source>
</evidence>
<dbReference type="EMBL" id="JPWF01000002">
    <property type="protein sequence ID" value="RCK39068.1"/>
    <property type="molecule type" value="Genomic_DNA"/>
</dbReference>
<keyword evidence="1" id="KW-0732">Signal</keyword>
<dbReference type="PANTHER" id="PTHR35936:SF6">
    <property type="entry name" value="AMINO ACID ABC TRANSPORTER SUBSTRATE-BINDING PAAT FAMILY PROTEIN"/>
    <property type="match status" value="1"/>
</dbReference>
<evidence type="ECO:0000256" key="1">
    <source>
        <dbReference type="ARBA" id="ARBA00022729"/>
    </source>
</evidence>
<comment type="caution">
    <text evidence="3">The sequence shown here is derived from an EMBL/GenBank/DDBJ whole genome shotgun (WGS) entry which is preliminary data.</text>
</comment>
<sequence length="249" mass="27706">MDPLMQPIIKTFGRLLACSVFLPSVGLASGDSGTKIVASCSPWPPYVVEGERPGGILVDYVEELLNSFGYKAQIEIYPWKRAIDSAQDGTVDVIFCAEAGQAKTYGLEYEFPILISDTILLSHRDYPLDSAQLWHHRIAVGAGYWYGDVFESRRDDVDIIEVVDDLSIMRMIASKRADGGLMEKAVADTLIHTYPELGEMLHISSQPVATQTFYFATSPASDLDMRHLRRHLAIAKPRPIIQQVTNDTN</sequence>
<reference evidence="3 4" key="1">
    <citation type="submission" date="2014-07" db="EMBL/GenBank/DDBJ databases">
        <title>Draft genome sequence of Thalassospira profundimaris 35.</title>
        <authorList>
            <person name="Lai Q."/>
            <person name="Shao Z."/>
        </authorList>
    </citation>
    <scope>NUCLEOTIDE SEQUENCE [LARGE SCALE GENOMIC DNA]</scope>
    <source>
        <strain evidence="3 4">35</strain>
    </source>
</reference>
<evidence type="ECO:0000313" key="4">
    <source>
        <dbReference type="Proteomes" id="UP000253226"/>
    </source>
</evidence>
<organism evidence="3 4">
    <name type="scientific">Thalassospira profundimaris</name>
    <dbReference type="NCBI Taxonomy" id="502049"/>
    <lineage>
        <taxon>Bacteria</taxon>
        <taxon>Pseudomonadati</taxon>
        <taxon>Pseudomonadota</taxon>
        <taxon>Alphaproteobacteria</taxon>
        <taxon>Rhodospirillales</taxon>
        <taxon>Thalassospiraceae</taxon>
        <taxon>Thalassospira</taxon>
    </lineage>
</organism>
<evidence type="ECO:0000259" key="2">
    <source>
        <dbReference type="Pfam" id="PF00497"/>
    </source>
</evidence>
<dbReference type="AlphaFoldDB" id="A0A367WCC3"/>
<dbReference type="RefSeq" id="WP_181846307.1">
    <property type="nucleotide sequence ID" value="NZ_JPWF01000002.1"/>
</dbReference>
<dbReference type="InterPro" id="IPR001638">
    <property type="entry name" value="Solute-binding_3/MltF_N"/>
</dbReference>
<dbReference type="Gene3D" id="3.40.190.10">
    <property type="entry name" value="Periplasmic binding protein-like II"/>
    <property type="match status" value="2"/>
</dbReference>
<dbReference type="SUPFAM" id="SSF53850">
    <property type="entry name" value="Periplasmic binding protein-like II"/>
    <property type="match status" value="1"/>
</dbReference>
<dbReference type="PANTHER" id="PTHR35936">
    <property type="entry name" value="MEMBRANE-BOUND LYTIC MUREIN TRANSGLYCOSYLASE F"/>
    <property type="match status" value="1"/>
</dbReference>
<feature type="domain" description="Solute-binding protein family 3/N-terminal" evidence="2">
    <location>
        <begin position="37"/>
        <end position="96"/>
    </location>
</feature>
<dbReference type="Proteomes" id="UP000253226">
    <property type="component" value="Unassembled WGS sequence"/>
</dbReference>
<proteinExistence type="predicted"/>
<dbReference type="Pfam" id="PF00497">
    <property type="entry name" value="SBP_bac_3"/>
    <property type="match status" value="1"/>
</dbReference>
<protein>
    <recommendedName>
        <fullName evidence="2">Solute-binding protein family 3/N-terminal domain-containing protein</fullName>
    </recommendedName>
</protein>
<name>A0A367WCC3_9PROT</name>